<keyword evidence="2" id="KW-0288">FMN</keyword>
<dbReference type="InterPro" id="IPR000415">
    <property type="entry name" value="Nitroreductase-like"/>
</dbReference>
<dbReference type="InterPro" id="IPR029479">
    <property type="entry name" value="Nitroreductase"/>
</dbReference>
<feature type="domain" description="Nitroreductase" evidence="5">
    <location>
        <begin position="67"/>
        <end position="151"/>
    </location>
</feature>
<protein>
    <submittedName>
        <fullName evidence="6">Nitroreductase</fullName>
    </submittedName>
</protein>
<evidence type="ECO:0000313" key="7">
    <source>
        <dbReference type="Proteomes" id="UP000196475"/>
    </source>
</evidence>
<sequence length="180" mass="20196">MNVLEAIRQRREITRYQQRPVEREVLAQLLDAAYLSPTGNNLPSREFILVTDKKMLEHLSQSTPFVPWLKEAAAAIAVTARPDVSKYWLQDASIACGFIWLAAVGLGLGAAFGAIYHAEDAEESARRETYVRNALSIPADRRVVAILGLGYPDQQPAPKEPLPREEIIHLERFRPPAPER</sequence>
<evidence type="ECO:0000313" key="6">
    <source>
        <dbReference type="EMBL" id="OUM86771.1"/>
    </source>
</evidence>
<dbReference type="SUPFAM" id="SSF55469">
    <property type="entry name" value="FMN-dependent nitroreductase-like"/>
    <property type="match status" value="1"/>
</dbReference>
<dbReference type="PANTHER" id="PTHR23026:SF90">
    <property type="entry name" value="IODOTYROSINE DEIODINASE 1"/>
    <property type="match status" value="1"/>
</dbReference>
<feature type="domain" description="Nitroreductase" evidence="5">
    <location>
        <begin position="7"/>
        <end position="60"/>
    </location>
</feature>
<feature type="transmembrane region" description="Helical" evidence="4">
    <location>
        <begin position="92"/>
        <end position="116"/>
    </location>
</feature>
<dbReference type="Proteomes" id="UP000196475">
    <property type="component" value="Unassembled WGS sequence"/>
</dbReference>
<name>A0A1Y3PHF3_9BACI</name>
<dbReference type="InterPro" id="IPR050627">
    <property type="entry name" value="Nitroreductase/BluB"/>
</dbReference>
<dbReference type="AlphaFoldDB" id="A0A1Y3PHF3"/>
<evidence type="ECO:0000256" key="4">
    <source>
        <dbReference type="SAM" id="Phobius"/>
    </source>
</evidence>
<dbReference type="PANTHER" id="PTHR23026">
    <property type="entry name" value="NADPH NITROREDUCTASE"/>
    <property type="match status" value="1"/>
</dbReference>
<dbReference type="GO" id="GO:0016491">
    <property type="term" value="F:oxidoreductase activity"/>
    <property type="evidence" value="ECO:0007669"/>
    <property type="project" value="UniProtKB-KW"/>
</dbReference>
<dbReference type="EMBL" id="LZRT01000086">
    <property type="protein sequence ID" value="OUM86771.1"/>
    <property type="molecule type" value="Genomic_DNA"/>
</dbReference>
<accession>A0A1Y3PHF3</accession>
<evidence type="ECO:0000256" key="1">
    <source>
        <dbReference type="ARBA" id="ARBA00022630"/>
    </source>
</evidence>
<evidence type="ECO:0000256" key="2">
    <source>
        <dbReference type="ARBA" id="ARBA00022643"/>
    </source>
</evidence>
<keyword evidence="4" id="KW-1133">Transmembrane helix</keyword>
<keyword evidence="3" id="KW-0560">Oxidoreductase</keyword>
<evidence type="ECO:0000256" key="3">
    <source>
        <dbReference type="ARBA" id="ARBA00023002"/>
    </source>
</evidence>
<keyword evidence="4" id="KW-0472">Membrane</keyword>
<keyword evidence="1" id="KW-0285">Flavoprotein</keyword>
<dbReference type="Gene3D" id="3.40.109.10">
    <property type="entry name" value="NADH Oxidase"/>
    <property type="match status" value="1"/>
</dbReference>
<dbReference type="Pfam" id="PF00881">
    <property type="entry name" value="Nitroreductase"/>
    <property type="match status" value="2"/>
</dbReference>
<comment type="caution">
    <text evidence="6">The sequence shown here is derived from an EMBL/GenBank/DDBJ whole genome shotgun (WGS) entry which is preliminary data.</text>
</comment>
<evidence type="ECO:0000259" key="5">
    <source>
        <dbReference type="Pfam" id="PF00881"/>
    </source>
</evidence>
<organism evidence="6 7">
    <name type="scientific">Bacillus thermozeamaize</name>
    <dbReference type="NCBI Taxonomy" id="230954"/>
    <lineage>
        <taxon>Bacteria</taxon>
        <taxon>Bacillati</taxon>
        <taxon>Bacillota</taxon>
        <taxon>Bacilli</taxon>
        <taxon>Bacillales</taxon>
        <taxon>Bacillaceae</taxon>
        <taxon>Bacillus</taxon>
    </lineage>
</organism>
<reference evidence="7" key="1">
    <citation type="submission" date="2016-06" db="EMBL/GenBank/DDBJ databases">
        <authorList>
            <person name="Nascimento L."/>
            <person name="Pereira R.V."/>
            <person name="Martins L.F."/>
            <person name="Quaggio R.B."/>
            <person name="Silva A.M."/>
            <person name="Setubal J.C."/>
        </authorList>
    </citation>
    <scope>NUCLEOTIDE SEQUENCE [LARGE SCALE GENOMIC DNA]</scope>
</reference>
<keyword evidence="4" id="KW-0812">Transmembrane</keyword>
<gene>
    <name evidence="6" type="ORF">BAA01_04050</name>
</gene>
<proteinExistence type="predicted"/>